<dbReference type="Proteomes" id="UP000316714">
    <property type="component" value="Unassembled WGS sequence"/>
</dbReference>
<keyword evidence="1" id="KW-1133">Transmembrane helix</keyword>
<keyword evidence="3" id="KW-1185">Reference proteome</keyword>
<proteinExistence type="predicted"/>
<evidence type="ECO:0000256" key="1">
    <source>
        <dbReference type="SAM" id="Phobius"/>
    </source>
</evidence>
<accession>A0A5C5VD73</accession>
<reference evidence="2 3" key="1">
    <citation type="submission" date="2019-02" db="EMBL/GenBank/DDBJ databases">
        <title>Deep-cultivation of Planctomycetes and their phenomic and genomic characterization uncovers novel biology.</title>
        <authorList>
            <person name="Wiegand S."/>
            <person name="Jogler M."/>
            <person name="Boedeker C."/>
            <person name="Pinto D."/>
            <person name="Vollmers J."/>
            <person name="Rivas-Marin E."/>
            <person name="Kohn T."/>
            <person name="Peeters S.H."/>
            <person name="Heuer A."/>
            <person name="Rast P."/>
            <person name="Oberbeckmann S."/>
            <person name="Bunk B."/>
            <person name="Jeske O."/>
            <person name="Meyerdierks A."/>
            <person name="Storesund J.E."/>
            <person name="Kallscheuer N."/>
            <person name="Luecker S."/>
            <person name="Lage O.M."/>
            <person name="Pohl T."/>
            <person name="Merkel B.J."/>
            <person name="Hornburger P."/>
            <person name="Mueller R.-W."/>
            <person name="Bruemmer F."/>
            <person name="Labrenz M."/>
            <person name="Spormann A.M."/>
            <person name="Op Den Camp H."/>
            <person name="Overmann J."/>
            <person name="Amann R."/>
            <person name="Jetten M.S.M."/>
            <person name="Mascher T."/>
            <person name="Medema M.H."/>
            <person name="Devos D.P."/>
            <person name="Kaster A.-K."/>
            <person name="Ovreas L."/>
            <person name="Rohde M."/>
            <person name="Galperin M.Y."/>
            <person name="Jogler C."/>
        </authorList>
    </citation>
    <scope>NUCLEOTIDE SEQUENCE [LARGE SCALE GENOMIC DNA]</scope>
    <source>
        <strain evidence="2 3">KOR34</strain>
    </source>
</reference>
<keyword evidence="1" id="KW-0472">Membrane</keyword>
<comment type="caution">
    <text evidence="2">The sequence shown here is derived from an EMBL/GenBank/DDBJ whole genome shotgun (WGS) entry which is preliminary data.</text>
</comment>
<keyword evidence="1" id="KW-0812">Transmembrane</keyword>
<feature type="transmembrane region" description="Helical" evidence="1">
    <location>
        <begin position="12"/>
        <end position="32"/>
    </location>
</feature>
<dbReference type="AlphaFoldDB" id="A0A5C5VD73"/>
<evidence type="ECO:0000313" key="3">
    <source>
        <dbReference type="Proteomes" id="UP000316714"/>
    </source>
</evidence>
<dbReference type="EMBL" id="SIHJ01000001">
    <property type="protein sequence ID" value="TWT35585.1"/>
    <property type="molecule type" value="Genomic_DNA"/>
</dbReference>
<name>A0A5C5VD73_9BACT</name>
<protein>
    <submittedName>
        <fullName evidence="2">Uncharacterized protein</fullName>
    </submittedName>
</protein>
<gene>
    <name evidence="2" type="ORF">KOR34_04780</name>
</gene>
<sequence length="816" mass="88434">MSTGAKKRDWIAKTVVTVVLLSVVFAGFRIFWPQNFYFVITNEFKLPRNTFTEQIDKLDQIYAKGSIKIPRGQIEIHVPSQNVAGTEVNFRSLKLDFSSPTTLHYDISFILELLDEQPDTDKLAATAVIDRFQFDLTTPMEIKYGDMPVVSVARLQVDEVGADGESAEAGHGASDSTPDLGVEVEAQVLLGYAFLQAMLDVPFETSSPLLADINAGNAKVVDLPKVSVDALKLRLGEGFQVGYHESSLLLESGSEIELVNVRIDPEGDTKASGKLQIDLSLGGESKVKAQSVTLSNMSGIDLIYSGEFKVFNDRIVISDGESVDSSLIVESCRVTAELGPSTVKSKVSPLRVALDEHSATCLLKGTEVIHFAPGDSNQVKVSLGLQNCSIKSEYVSATLEEVAISDAAFGYEVRNGKSLATLELPSVTPIRLSKIDFSKSDVDFALAGEAELQLPAGDLLRSRNLKLDMQDFCAAIDSLTVSLPSKGLVRAEGVGFEMPQTSGTIFLADKRGFDGSAALKSVVSKASFFDKGSGKPTATLKNVTCDLRLVGADGQVNVAGSLSGGEGDVDGFKIKSGDVSVALGGLSFGEDTIEYSRIVLRVSEGFLNRLIATQVKSLNQEKVKRDGSLRYEVEVSRAKAKVSPRNGDRFSFSGSARVRGKYETKTLPRVRMERKTKKVTVRIAGKKIGSKTISWDEPRTYMDWMRVASATANGTIKGNASVSFNSNVKLSDLEGKLRVRISKIEADVRNFPGGVETVLNNYWKDIANLDKTHKFKPFKSFSGKNLKLLSSVTVKELAFENEPGVMVLVMSGSSPR</sequence>
<evidence type="ECO:0000313" key="2">
    <source>
        <dbReference type="EMBL" id="TWT35585.1"/>
    </source>
</evidence>
<dbReference type="RefSeq" id="WP_146561872.1">
    <property type="nucleotide sequence ID" value="NZ_SIHJ01000001.1"/>
</dbReference>
<organism evidence="2 3">
    <name type="scientific">Posidoniimonas corsicana</name>
    <dbReference type="NCBI Taxonomy" id="1938618"/>
    <lineage>
        <taxon>Bacteria</taxon>
        <taxon>Pseudomonadati</taxon>
        <taxon>Planctomycetota</taxon>
        <taxon>Planctomycetia</taxon>
        <taxon>Pirellulales</taxon>
        <taxon>Lacipirellulaceae</taxon>
        <taxon>Posidoniimonas</taxon>
    </lineage>
</organism>